<comment type="similarity">
    <text evidence="2 10">Belongs to the enoyl-CoA hydratase/isomerase family.</text>
</comment>
<evidence type="ECO:0000256" key="2">
    <source>
        <dbReference type="ARBA" id="ARBA00005254"/>
    </source>
</evidence>
<dbReference type="EMBL" id="CP012677">
    <property type="protein sequence ID" value="ALE92739.1"/>
    <property type="molecule type" value="Genomic_DNA"/>
</dbReference>
<evidence type="ECO:0000256" key="9">
    <source>
        <dbReference type="ARBA" id="ARBA00068643"/>
    </source>
</evidence>
<accession>A0A0M3UGH2</accession>
<dbReference type="InterPro" id="IPR029045">
    <property type="entry name" value="ClpP/crotonase-like_dom_sf"/>
</dbReference>
<comment type="catalytic activity">
    <reaction evidence="7">
        <text>a (3S)-3-hydroxyacyl-CoA = a (2E)-enoyl-CoA + H2O</text>
        <dbReference type="Rhea" id="RHEA:16105"/>
        <dbReference type="ChEBI" id="CHEBI:15377"/>
        <dbReference type="ChEBI" id="CHEBI:57318"/>
        <dbReference type="ChEBI" id="CHEBI:58856"/>
        <dbReference type="EC" id="4.2.1.17"/>
    </reaction>
</comment>
<dbReference type="GO" id="GO:0018812">
    <property type="term" value="F:3-hydroxyacyl-CoA dehydratase activity"/>
    <property type="evidence" value="ECO:0007669"/>
    <property type="project" value="RHEA"/>
</dbReference>
<evidence type="ECO:0000256" key="1">
    <source>
        <dbReference type="ARBA" id="ARBA00002994"/>
    </source>
</evidence>
<comment type="function">
    <text evidence="1">Could possibly oxidize fatty acids using specific components.</text>
</comment>
<dbReference type="KEGG" id="aaq:AOC05_11215"/>
<proteinExistence type="inferred from homology"/>
<reference evidence="12" key="1">
    <citation type="submission" date="2015-09" db="EMBL/GenBank/DDBJ databases">
        <title>Complete genome of Arthrobacter alpinus strain R3.8.</title>
        <authorList>
            <person name="See-Too W.S."/>
            <person name="Chan K.G."/>
        </authorList>
    </citation>
    <scope>NUCLEOTIDE SEQUENCE [LARGE SCALE GENOMIC DNA]</scope>
    <source>
        <strain evidence="12">R3.8</strain>
    </source>
</reference>
<comment type="catalytic activity">
    <reaction evidence="8">
        <text>a 4-saturated-(3S)-3-hydroxyacyl-CoA = a (3E)-enoyl-CoA + H2O</text>
        <dbReference type="Rhea" id="RHEA:20724"/>
        <dbReference type="ChEBI" id="CHEBI:15377"/>
        <dbReference type="ChEBI" id="CHEBI:58521"/>
        <dbReference type="ChEBI" id="CHEBI:137480"/>
        <dbReference type="EC" id="4.2.1.17"/>
    </reaction>
</comment>
<keyword evidence="4" id="KW-0276">Fatty acid metabolism</keyword>
<dbReference type="CDD" id="cd06558">
    <property type="entry name" value="crotonase-like"/>
    <property type="match status" value="1"/>
</dbReference>
<dbReference type="AlphaFoldDB" id="A0A0M3UGH2"/>
<evidence type="ECO:0000256" key="3">
    <source>
        <dbReference type="ARBA" id="ARBA00012076"/>
    </source>
</evidence>
<dbReference type="Gene3D" id="3.90.226.10">
    <property type="entry name" value="2-enoyl-CoA Hydratase, Chain A, domain 1"/>
    <property type="match status" value="1"/>
</dbReference>
<dbReference type="NCBIfam" id="NF004517">
    <property type="entry name" value="PRK05862.1"/>
    <property type="match status" value="1"/>
</dbReference>
<dbReference type="EC" id="4.2.1.17" evidence="3"/>
<keyword evidence="12" id="KW-1185">Reference proteome</keyword>
<evidence type="ECO:0000256" key="5">
    <source>
        <dbReference type="ARBA" id="ARBA00023098"/>
    </source>
</evidence>
<dbReference type="PATRIC" id="fig|656366.3.peg.2419"/>
<protein>
    <recommendedName>
        <fullName evidence="9">Probable enoyl-CoA hydratase echA8</fullName>
        <ecNumber evidence="3">4.2.1.17</ecNumber>
    </recommendedName>
</protein>
<evidence type="ECO:0000256" key="10">
    <source>
        <dbReference type="RuleBase" id="RU003707"/>
    </source>
</evidence>
<evidence type="ECO:0000313" key="11">
    <source>
        <dbReference type="EMBL" id="ALE92739.1"/>
    </source>
</evidence>
<dbReference type="PANTHER" id="PTHR11941:SF54">
    <property type="entry name" value="ENOYL-COA HYDRATASE, MITOCHONDRIAL"/>
    <property type="match status" value="1"/>
</dbReference>
<keyword evidence="6 11" id="KW-0456">Lyase</keyword>
<organism evidence="11 12">
    <name type="scientific">Arthrobacter alpinus</name>
    <dbReference type="NCBI Taxonomy" id="656366"/>
    <lineage>
        <taxon>Bacteria</taxon>
        <taxon>Bacillati</taxon>
        <taxon>Actinomycetota</taxon>
        <taxon>Actinomycetes</taxon>
        <taxon>Micrococcales</taxon>
        <taxon>Micrococcaceae</taxon>
        <taxon>Arthrobacter</taxon>
    </lineage>
</organism>
<dbReference type="PROSITE" id="PS00166">
    <property type="entry name" value="ENOYL_COA_HYDRATASE"/>
    <property type="match status" value="1"/>
</dbReference>
<evidence type="ECO:0000256" key="8">
    <source>
        <dbReference type="ARBA" id="ARBA00023717"/>
    </source>
</evidence>
<dbReference type="InterPro" id="IPR018376">
    <property type="entry name" value="Enoyl-CoA_hyd/isom_CS"/>
</dbReference>
<dbReference type="Proteomes" id="UP000062833">
    <property type="component" value="Chromosome"/>
</dbReference>
<keyword evidence="5" id="KW-0443">Lipid metabolism</keyword>
<dbReference type="SUPFAM" id="SSF52096">
    <property type="entry name" value="ClpP/crotonase"/>
    <property type="match status" value="1"/>
</dbReference>
<evidence type="ECO:0000256" key="4">
    <source>
        <dbReference type="ARBA" id="ARBA00022832"/>
    </source>
</evidence>
<dbReference type="FunFam" id="1.10.12.10:FF:000001">
    <property type="entry name" value="Probable enoyl-CoA hydratase, mitochondrial"/>
    <property type="match status" value="1"/>
</dbReference>
<evidence type="ECO:0000256" key="7">
    <source>
        <dbReference type="ARBA" id="ARBA00023709"/>
    </source>
</evidence>
<dbReference type="GO" id="GO:0006635">
    <property type="term" value="P:fatty acid beta-oxidation"/>
    <property type="evidence" value="ECO:0007669"/>
    <property type="project" value="TreeGrafter"/>
</dbReference>
<dbReference type="Gene3D" id="1.10.12.10">
    <property type="entry name" value="Lyase 2-enoyl-coa Hydratase, Chain A, domain 2"/>
    <property type="match status" value="1"/>
</dbReference>
<dbReference type="InterPro" id="IPR014748">
    <property type="entry name" value="Enoyl-CoA_hydra_C"/>
</dbReference>
<sequence length="258" mass="27150">MTENSLILTEQHGRVGLITLNRPEALNALSDAMGQQILAAAQAFDKDPGIGAIVITGSAKAFAAGADIKEMAAKSSVQMYISDWFSVWDALARVRTPMVAAVAGHALGGGCELAMIADFIIAGENAKFGQPEIKLGVIPGMGGSQRLTRAIGKAKAMEMVLTGRIMGAVEAEQTGLVARVVPVESLLEDALATAAVIAGMSKPVTMIAKEAVNAAFETTLAEGVRIERRSIFACFATDDQKEGMAAFMDKRPAEFKHR</sequence>
<evidence type="ECO:0000256" key="6">
    <source>
        <dbReference type="ARBA" id="ARBA00023239"/>
    </source>
</evidence>
<name>A0A0M3UGH2_9MICC</name>
<gene>
    <name evidence="11" type="ORF">AOC05_11215</name>
</gene>
<evidence type="ECO:0000313" key="12">
    <source>
        <dbReference type="Proteomes" id="UP000062833"/>
    </source>
</evidence>
<dbReference type="RefSeq" id="WP_062007302.1">
    <property type="nucleotide sequence ID" value="NZ_CP012677.1"/>
</dbReference>
<dbReference type="OrthoDB" id="9790967at2"/>
<dbReference type="FunFam" id="3.90.226.10:FF:000019">
    <property type="entry name" value="Enoyl-CoA hydratase, mitochondrial"/>
    <property type="match status" value="1"/>
</dbReference>
<dbReference type="PANTHER" id="PTHR11941">
    <property type="entry name" value="ENOYL-COA HYDRATASE-RELATED"/>
    <property type="match status" value="1"/>
</dbReference>
<dbReference type="InterPro" id="IPR001753">
    <property type="entry name" value="Enoyl-CoA_hydra/iso"/>
</dbReference>
<dbReference type="Pfam" id="PF00378">
    <property type="entry name" value="ECH_1"/>
    <property type="match status" value="1"/>
</dbReference>